<dbReference type="InterPro" id="IPR023365">
    <property type="entry name" value="Sortase_dom-sf"/>
</dbReference>
<feature type="transmembrane region" description="Helical" evidence="2">
    <location>
        <begin position="20"/>
        <end position="41"/>
    </location>
</feature>
<protein>
    <submittedName>
        <fullName evidence="3">Sortase family protein, sortase A</fullName>
        <ecNumber evidence="3">3.4.22.70</ecNumber>
    </submittedName>
</protein>
<organism evidence="3 4">
    <name type="scientific">Candidatus Gottesmanbacteria bacterium GW2011_GWA2_43_14</name>
    <dbReference type="NCBI Taxonomy" id="1618443"/>
    <lineage>
        <taxon>Bacteria</taxon>
        <taxon>Candidatus Gottesmaniibacteriota</taxon>
    </lineage>
</organism>
<dbReference type="Pfam" id="PF04203">
    <property type="entry name" value="Sortase"/>
    <property type="match status" value="1"/>
</dbReference>
<sequence length="236" mass="26736">MALYSYTKKSKGKLKKLMTVFSVIFILSGLLLMSWVIYPIASFQFFYQPKYANLLRPVAEADAADNFSDNLYQVVGAAFEDYTRASYWFPKAANFKLSRNQTSYTLSIPKLNITDAFVDIGGEDLTKSLIQFTGPMPGEIGNPVVFGHSTLLWFYNPSDYKAIFSKLPDLEINDEIVINSDNVTYTYLVKEMYITSPKDLSVLNQTDKEELLTLVTCVPPGTYLKRFIVKAKLSKI</sequence>
<keyword evidence="2" id="KW-0812">Transmembrane</keyword>
<dbReference type="GO" id="GO:0016787">
    <property type="term" value="F:hydrolase activity"/>
    <property type="evidence" value="ECO:0007669"/>
    <property type="project" value="UniProtKB-KW"/>
</dbReference>
<dbReference type="SUPFAM" id="SSF63817">
    <property type="entry name" value="Sortase"/>
    <property type="match status" value="1"/>
</dbReference>
<dbReference type="Gene3D" id="2.40.260.10">
    <property type="entry name" value="Sortase"/>
    <property type="match status" value="1"/>
</dbReference>
<dbReference type="EC" id="3.4.22.70" evidence="3"/>
<proteinExistence type="predicted"/>
<accession>A0A0G1DK77</accession>
<evidence type="ECO:0000256" key="2">
    <source>
        <dbReference type="SAM" id="Phobius"/>
    </source>
</evidence>
<evidence type="ECO:0000313" key="4">
    <source>
        <dbReference type="Proteomes" id="UP000034894"/>
    </source>
</evidence>
<evidence type="ECO:0000313" key="3">
    <source>
        <dbReference type="EMBL" id="KKS98250.1"/>
    </source>
</evidence>
<dbReference type="AlphaFoldDB" id="A0A0G1DK77"/>
<comment type="caution">
    <text evidence="3">The sequence shown here is derived from an EMBL/GenBank/DDBJ whole genome shotgun (WGS) entry which is preliminary data.</text>
</comment>
<reference evidence="3 4" key="1">
    <citation type="journal article" date="2015" name="Nature">
        <title>rRNA introns, odd ribosomes, and small enigmatic genomes across a large radiation of phyla.</title>
        <authorList>
            <person name="Brown C.T."/>
            <person name="Hug L.A."/>
            <person name="Thomas B.C."/>
            <person name="Sharon I."/>
            <person name="Castelle C.J."/>
            <person name="Singh A."/>
            <person name="Wilkins M.J."/>
            <person name="Williams K.H."/>
            <person name="Banfield J.F."/>
        </authorList>
    </citation>
    <scope>NUCLEOTIDE SEQUENCE [LARGE SCALE GENOMIC DNA]</scope>
</reference>
<keyword evidence="2" id="KW-0472">Membrane</keyword>
<dbReference type="InterPro" id="IPR005754">
    <property type="entry name" value="Sortase"/>
</dbReference>
<dbReference type="EMBL" id="LCFP01000003">
    <property type="protein sequence ID" value="KKS98250.1"/>
    <property type="molecule type" value="Genomic_DNA"/>
</dbReference>
<dbReference type="STRING" id="1618443.UV73_C0003G0192"/>
<evidence type="ECO:0000256" key="1">
    <source>
        <dbReference type="ARBA" id="ARBA00022801"/>
    </source>
</evidence>
<keyword evidence="2" id="KW-1133">Transmembrane helix</keyword>
<gene>
    <name evidence="3" type="ORF">UV73_C0003G0192</name>
</gene>
<keyword evidence="1 3" id="KW-0378">Hydrolase</keyword>
<dbReference type="Proteomes" id="UP000034894">
    <property type="component" value="Unassembled WGS sequence"/>
</dbReference>
<name>A0A0G1DK77_9BACT</name>